<feature type="compositionally biased region" description="Basic and acidic residues" evidence="1">
    <location>
        <begin position="122"/>
        <end position="132"/>
    </location>
</feature>
<dbReference type="EMBL" id="BK016043">
    <property type="protein sequence ID" value="DAF91025.1"/>
    <property type="molecule type" value="Genomic_DNA"/>
</dbReference>
<proteinExistence type="predicted"/>
<organism evidence="2">
    <name type="scientific">Myoviridae sp. ct9Uc11</name>
    <dbReference type="NCBI Taxonomy" id="2825042"/>
    <lineage>
        <taxon>Viruses</taxon>
        <taxon>Duplodnaviria</taxon>
        <taxon>Heunggongvirae</taxon>
        <taxon>Uroviricota</taxon>
        <taxon>Caudoviricetes</taxon>
    </lineage>
</organism>
<evidence type="ECO:0000256" key="1">
    <source>
        <dbReference type="SAM" id="MobiDB-lite"/>
    </source>
</evidence>
<feature type="compositionally biased region" description="Low complexity" evidence="1">
    <location>
        <begin position="58"/>
        <end position="82"/>
    </location>
</feature>
<name>A0A8S5U965_9CAUD</name>
<accession>A0A8S5U965</accession>
<sequence length="132" mass="13304">MVRLLHAIIGEDGRMIDRGRELQLPAAREEMLVRGGFARKIPAMEKPEFAEAAAPMFADGSDAGTAPEGAALAPEGAAPDLEGAAPASEDTKAPAAETAGGAAAPEGGTAVEEPAGPFAMEAGEKPLGRKAK</sequence>
<reference evidence="2" key="1">
    <citation type="journal article" date="2021" name="Proc. Natl. Acad. Sci. U.S.A.">
        <title>A Catalog of Tens of Thousands of Viruses from Human Metagenomes Reveals Hidden Associations with Chronic Diseases.</title>
        <authorList>
            <person name="Tisza M.J."/>
            <person name="Buck C.B."/>
        </authorList>
    </citation>
    <scope>NUCLEOTIDE SEQUENCE</scope>
    <source>
        <strain evidence="2">Ct9Uc11</strain>
    </source>
</reference>
<feature type="compositionally biased region" description="Low complexity" evidence="1">
    <location>
        <begin position="93"/>
        <end position="117"/>
    </location>
</feature>
<feature type="region of interest" description="Disordered" evidence="1">
    <location>
        <begin position="58"/>
        <end position="132"/>
    </location>
</feature>
<protein>
    <submittedName>
        <fullName evidence="2">Uncharacterized protein</fullName>
    </submittedName>
</protein>
<evidence type="ECO:0000313" key="2">
    <source>
        <dbReference type="EMBL" id="DAF91025.1"/>
    </source>
</evidence>